<keyword evidence="6" id="KW-1185">Reference proteome</keyword>
<dbReference type="PROSITE" id="PS00463">
    <property type="entry name" value="ZN2_CY6_FUNGAL_1"/>
    <property type="match status" value="1"/>
</dbReference>
<dbReference type="Pfam" id="PF00172">
    <property type="entry name" value="Zn_clus"/>
    <property type="match status" value="1"/>
</dbReference>
<dbReference type="GO" id="GO:0000981">
    <property type="term" value="F:DNA-binding transcription factor activity, RNA polymerase II-specific"/>
    <property type="evidence" value="ECO:0007669"/>
    <property type="project" value="InterPro"/>
</dbReference>
<evidence type="ECO:0000313" key="5">
    <source>
        <dbReference type="EMBL" id="ODV67828.1"/>
    </source>
</evidence>
<dbReference type="PANTHER" id="PTHR37534:SF49">
    <property type="entry name" value="LYSINE BIOSYNTHESIS REGULATORY PROTEIN LYS14"/>
    <property type="match status" value="1"/>
</dbReference>
<comment type="subcellular location">
    <subcellularLocation>
        <location evidence="1">Nucleus</location>
    </subcellularLocation>
</comment>
<accession>A0A1E4RKM7</accession>
<dbReference type="RefSeq" id="XP_020076895.1">
    <property type="nucleotide sequence ID" value="XM_020222999.1"/>
</dbReference>
<feature type="domain" description="Zn(2)-C6 fungal-type" evidence="4">
    <location>
        <begin position="38"/>
        <end position="68"/>
    </location>
</feature>
<dbReference type="Gene3D" id="4.10.240.10">
    <property type="entry name" value="Zn(2)-C6 fungal-type DNA-binding domain"/>
    <property type="match status" value="1"/>
</dbReference>
<evidence type="ECO:0000256" key="1">
    <source>
        <dbReference type="ARBA" id="ARBA00004123"/>
    </source>
</evidence>
<organism evidence="5 6">
    <name type="scientific">Hyphopichia burtonii NRRL Y-1933</name>
    <dbReference type="NCBI Taxonomy" id="984485"/>
    <lineage>
        <taxon>Eukaryota</taxon>
        <taxon>Fungi</taxon>
        <taxon>Dikarya</taxon>
        <taxon>Ascomycota</taxon>
        <taxon>Saccharomycotina</taxon>
        <taxon>Pichiomycetes</taxon>
        <taxon>Debaryomycetaceae</taxon>
        <taxon>Hyphopichia</taxon>
    </lineage>
</organism>
<dbReference type="STRING" id="984485.A0A1E4RKM7"/>
<dbReference type="GO" id="GO:0005634">
    <property type="term" value="C:nucleus"/>
    <property type="evidence" value="ECO:0007669"/>
    <property type="project" value="UniProtKB-SubCell"/>
</dbReference>
<name>A0A1E4RKM7_9ASCO</name>
<dbReference type="Pfam" id="PF11951">
    <property type="entry name" value="Fungal_trans_2"/>
    <property type="match status" value="1"/>
</dbReference>
<dbReference type="GO" id="GO:0008270">
    <property type="term" value="F:zinc ion binding"/>
    <property type="evidence" value="ECO:0007669"/>
    <property type="project" value="InterPro"/>
</dbReference>
<dbReference type="PROSITE" id="PS50048">
    <property type="entry name" value="ZN2_CY6_FUNGAL_2"/>
    <property type="match status" value="1"/>
</dbReference>
<dbReference type="InterPro" id="IPR021858">
    <property type="entry name" value="Fun_TF"/>
</dbReference>
<feature type="region of interest" description="Disordered" evidence="3">
    <location>
        <begin position="1"/>
        <end position="37"/>
    </location>
</feature>
<gene>
    <name evidence="5" type="ORF">HYPBUDRAFT_199335</name>
</gene>
<sequence length="630" mass="72679">MNVTPISPAFSEIVDTPTNKISKPRSGKSKNSSRSRFGCSQCRSQRAKCDEIKPKCSRCTSKNIGCTYQMTLQYREDFENKGKKFGREGVWGKMGNKKTVSELIKKSHTSYYLDIENKNNLMFINFSYHEFKEPAMILRPSIRPSIFPPEIKSLGGYDRSSLSFALSYYIEFISPILNPVDNIQDSLLASRYLPDHHIVIEKGLNLSSLIQYAQYNPHLFFLILSLGSIYLSKISPGSYNEEWFDKSYLFKLKGLSMIGGVIDYINDPSRHNKHKSYRLDTSLLLSLVLLIMDEVADDCNEKWVFYLKTCKKLVFSPEFIQPKSQLEDSLLRFAIDFLNYQECMGRTACRQENSFFDSLKTLDDEPVDNLVPKSLISWMGCDKKLINVISDITDLSLERSNRGITENNYQILCNAMKQKLDAMDLKIKADDILFDIAYDFNRNFKEVSQVAKSELIILADDIHPEEFCFILACEVKRACTSIYLDCCLLNKTPEDEGIKTQVKQLYKYLKFIILNNDFRWCSTLLWSLFIVSSSISVHDEECEDLRYLTLSLLDKLEKNSLGNVNQTRDIISSIWKARDLQNCDEHSFGKLRKSEISNPRHKKSHCTTYLGPTNDWEHFVANESYRISLA</sequence>
<evidence type="ECO:0000259" key="4">
    <source>
        <dbReference type="PROSITE" id="PS50048"/>
    </source>
</evidence>
<feature type="compositionally biased region" description="Basic residues" evidence="3">
    <location>
        <begin position="22"/>
        <end position="33"/>
    </location>
</feature>
<evidence type="ECO:0000256" key="2">
    <source>
        <dbReference type="ARBA" id="ARBA00023242"/>
    </source>
</evidence>
<protein>
    <recommendedName>
        <fullName evidence="4">Zn(2)-C6 fungal-type domain-containing protein</fullName>
    </recommendedName>
</protein>
<dbReference type="EMBL" id="KV454540">
    <property type="protein sequence ID" value="ODV67828.1"/>
    <property type="molecule type" value="Genomic_DNA"/>
</dbReference>
<dbReference type="SMART" id="SM00066">
    <property type="entry name" value="GAL4"/>
    <property type="match status" value="1"/>
</dbReference>
<dbReference type="AlphaFoldDB" id="A0A1E4RKM7"/>
<dbReference type="GO" id="GO:0000976">
    <property type="term" value="F:transcription cis-regulatory region binding"/>
    <property type="evidence" value="ECO:0007669"/>
    <property type="project" value="TreeGrafter"/>
</dbReference>
<dbReference type="PANTHER" id="PTHR37534">
    <property type="entry name" value="TRANSCRIPTIONAL ACTIVATOR PROTEIN UGA3"/>
    <property type="match status" value="1"/>
</dbReference>
<dbReference type="SUPFAM" id="SSF57701">
    <property type="entry name" value="Zn2/Cys6 DNA-binding domain"/>
    <property type="match status" value="1"/>
</dbReference>
<keyword evidence="2" id="KW-0539">Nucleus</keyword>
<dbReference type="Proteomes" id="UP000095085">
    <property type="component" value="Unassembled WGS sequence"/>
</dbReference>
<dbReference type="GeneID" id="30997548"/>
<evidence type="ECO:0000313" key="6">
    <source>
        <dbReference type="Proteomes" id="UP000095085"/>
    </source>
</evidence>
<dbReference type="InterPro" id="IPR001138">
    <property type="entry name" value="Zn2Cys6_DnaBD"/>
</dbReference>
<dbReference type="GO" id="GO:0045944">
    <property type="term" value="P:positive regulation of transcription by RNA polymerase II"/>
    <property type="evidence" value="ECO:0007669"/>
    <property type="project" value="TreeGrafter"/>
</dbReference>
<evidence type="ECO:0000256" key="3">
    <source>
        <dbReference type="SAM" id="MobiDB-lite"/>
    </source>
</evidence>
<dbReference type="InterPro" id="IPR036864">
    <property type="entry name" value="Zn2-C6_fun-type_DNA-bd_sf"/>
</dbReference>
<dbReference type="CDD" id="cd00067">
    <property type="entry name" value="GAL4"/>
    <property type="match status" value="1"/>
</dbReference>
<reference evidence="6" key="1">
    <citation type="submission" date="2016-05" db="EMBL/GenBank/DDBJ databases">
        <title>Comparative genomics of biotechnologically important yeasts.</title>
        <authorList>
            <consortium name="DOE Joint Genome Institute"/>
            <person name="Riley R."/>
            <person name="Haridas S."/>
            <person name="Wolfe K.H."/>
            <person name="Lopes M.R."/>
            <person name="Hittinger C.T."/>
            <person name="Goker M."/>
            <person name="Salamov A."/>
            <person name="Wisecaver J."/>
            <person name="Long T.M."/>
            <person name="Aerts A.L."/>
            <person name="Barry K."/>
            <person name="Choi C."/>
            <person name="Clum A."/>
            <person name="Coughlan A.Y."/>
            <person name="Deshpande S."/>
            <person name="Douglass A.P."/>
            <person name="Hanson S.J."/>
            <person name="Klenk H.-P."/>
            <person name="Labutti K."/>
            <person name="Lapidus A."/>
            <person name="Lindquist E."/>
            <person name="Lipzen A."/>
            <person name="Meier-Kolthoff J.P."/>
            <person name="Ohm R.A."/>
            <person name="Otillar R.P."/>
            <person name="Pangilinan J."/>
            <person name="Peng Y."/>
            <person name="Rokas A."/>
            <person name="Rosa C.A."/>
            <person name="Scheuner C."/>
            <person name="Sibirny A.A."/>
            <person name="Slot J.C."/>
            <person name="Stielow J.B."/>
            <person name="Sun H."/>
            <person name="Kurtzman C.P."/>
            <person name="Blackwell M."/>
            <person name="Grigoriev I.V."/>
            <person name="Jeffries T.W."/>
        </authorList>
    </citation>
    <scope>NUCLEOTIDE SEQUENCE [LARGE SCALE GENOMIC DNA]</scope>
    <source>
        <strain evidence="6">NRRL Y-1933</strain>
    </source>
</reference>
<dbReference type="OrthoDB" id="5069333at2759"/>
<proteinExistence type="predicted"/>